<dbReference type="Proteomes" id="UP001642540">
    <property type="component" value="Unassembled WGS sequence"/>
</dbReference>
<sequence>MSAPLQIKPISEARGKTKMSSIPDTAVPILKTVRNMFQHAEYKYVWSTDLLESSGSASGVEQINGDTNGLGWKHLCTYKCIKNTPSFHLRATIWTLGELKEGDSDLLPRKDLLSFTPDNFTRHSLCNDMASLWHEKRSEWTDMVIQVGYRNFPVHRAILAGI</sequence>
<gene>
    <name evidence="1" type="ORF">ODALV1_LOCUS12653</name>
</gene>
<protein>
    <recommendedName>
        <fullName evidence="3">BTB domain-containing protein</fullName>
    </recommendedName>
</protein>
<evidence type="ECO:0008006" key="3">
    <source>
        <dbReference type="Google" id="ProtNLM"/>
    </source>
</evidence>
<dbReference type="EMBL" id="CAXLJM020000038">
    <property type="protein sequence ID" value="CAL8107376.1"/>
    <property type="molecule type" value="Genomic_DNA"/>
</dbReference>
<evidence type="ECO:0000313" key="1">
    <source>
        <dbReference type="EMBL" id="CAL8107376.1"/>
    </source>
</evidence>
<keyword evidence="2" id="KW-1185">Reference proteome</keyword>
<name>A0ABP1QL65_9HEXA</name>
<organism evidence="1 2">
    <name type="scientific">Orchesella dallaii</name>
    <dbReference type="NCBI Taxonomy" id="48710"/>
    <lineage>
        <taxon>Eukaryota</taxon>
        <taxon>Metazoa</taxon>
        <taxon>Ecdysozoa</taxon>
        <taxon>Arthropoda</taxon>
        <taxon>Hexapoda</taxon>
        <taxon>Collembola</taxon>
        <taxon>Entomobryomorpha</taxon>
        <taxon>Entomobryoidea</taxon>
        <taxon>Orchesellidae</taxon>
        <taxon>Orchesellinae</taxon>
        <taxon>Orchesella</taxon>
    </lineage>
</organism>
<evidence type="ECO:0000313" key="2">
    <source>
        <dbReference type="Proteomes" id="UP001642540"/>
    </source>
</evidence>
<proteinExistence type="predicted"/>
<comment type="caution">
    <text evidence="1">The sequence shown here is derived from an EMBL/GenBank/DDBJ whole genome shotgun (WGS) entry which is preliminary data.</text>
</comment>
<reference evidence="1 2" key="1">
    <citation type="submission" date="2024-08" db="EMBL/GenBank/DDBJ databases">
        <authorList>
            <person name="Cucini C."/>
            <person name="Frati F."/>
        </authorList>
    </citation>
    <scope>NUCLEOTIDE SEQUENCE [LARGE SCALE GENOMIC DNA]</scope>
</reference>
<accession>A0ABP1QL65</accession>